<dbReference type="InterPro" id="IPR039261">
    <property type="entry name" value="FNR_nucleotide-bd"/>
</dbReference>
<dbReference type="SUPFAM" id="SSF52343">
    <property type="entry name" value="Ferredoxin reductase-like, C-terminal NADP-linked domain"/>
    <property type="match status" value="1"/>
</dbReference>
<dbReference type="PANTHER" id="PTHR19384">
    <property type="entry name" value="NITRIC OXIDE SYNTHASE-RELATED"/>
    <property type="match status" value="1"/>
</dbReference>
<dbReference type="SUPFAM" id="SSF63380">
    <property type="entry name" value="Riboflavin synthase domain-like"/>
    <property type="match status" value="1"/>
</dbReference>
<keyword evidence="14" id="KW-1185">Reference proteome</keyword>
<dbReference type="FunFam" id="3.40.50.80:FF:000001">
    <property type="entry name" value="NADPH--cytochrome P450 reductase 1"/>
    <property type="match status" value="1"/>
</dbReference>
<comment type="cofactor">
    <cofactor evidence="1">
        <name>FMN</name>
        <dbReference type="ChEBI" id="CHEBI:58210"/>
    </cofactor>
</comment>
<keyword evidence="5" id="KW-0274">FAD</keyword>
<dbReference type="AlphaFoldDB" id="A0A383V723"/>
<evidence type="ECO:0000256" key="9">
    <source>
        <dbReference type="SAM" id="Phobius"/>
    </source>
</evidence>
<dbReference type="PROSITE" id="PS51384">
    <property type="entry name" value="FAD_FR"/>
    <property type="match status" value="1"/>
</dbReference>
<evidence type="ECO:0000256" key="5">
    <source>
        <dbReference type="ARBA" id="ARBA00022827"/>
    </source>
</evidence>
<keyword evidence="9" id="KW-0472">Membrane</keyword>
<dbReference type="Gene3D" id="3.40.50.360">
    <property type="match status" value="1"/>
</dbReference>
<dbReference type="GO" id="GO:0005829">
    <property type="term" value="C:cytosol"/>
    <property type="evidence" value="ECO:0007669"/>
    <property type="project" value="TreeGrafter"/>
</dbReference>
<feature type="transmembrane region" description="Helical" evidence="9">
    <location>
        <begin position="12"/>
        <end position="32"/>
    </location>
</feature>
<dbReference type="GO" id="GO:0010181">
    <property type="term" value="F:FMN binding"/>
    <property type="evidence" value="ECO:0007669"/>
    <property type="project" value="InterPro"/>
</dbReference>
<dbReference type="InterPro" id="IPR008254">
    <property type="entry name" value="Flavodoxin/NO_synth"/>
</dbReference>
<name>A0A383V723_TETOB</name>
<keyword evidence="3" id="KW-0285">Flavoprotein</keyword>
<evidence type="ECO:0000313" key="14">
    <source>
        <dbReference type="Proteomes" id="UP000256970"/>
    </source>
</evidence>
<feature type="domain" description="Flavodoxin-like" evidence="10">
    <location>
        <begin position="62"/>
        <end position="214"/>
    </location>
</feature>
<keyword evidence="9" id="KW-1133">Transmembrane helix</keyword>
<dbReference type="EMBL" id="FNXT01001308">
    <property type="protein sequence ID" value="SZX78186.1"/>
    <property type="molecule type" value="Genomic_DNA"/>
</dbReference>
<dbReference type="Gene3D" id="2.40.30.10">
    <property type="entry name" value="Translation factors"/>
    <property type="match status" value="1"/>
</dbReference>
<dbReference type="EC" id="1.6.2.4" evidence="8"/>
<evidence type="ECO:0000313" key="13">
    <source>
        <dbReference type="EMBL" id="SZX78186.1"/>
    </source>
</evidence>
<dbReference type="Pfam" id="PF00258">
    <property type="entry name" value="Flavodoxin_1"/>
    <property type="match status" value="1"/>
</dbReference>
<keyword evidence="4" id="KW-0288">FMN</keyword>
<evidence type="ECO:0000259" key="10">
    <source>
        <dbReference type="PROSITE" id="PS50902"/>
    </source>
</evidence>
<dbReference type="InterPro" id="IPR001433">
    <property type="entry name" value="OxRdtase_FAD/NAD-bd"/>
</dbReference>
<evidence type="ECO:0000313" key="12">
    <source>
        <dbReference type="EMBL" id="SZX60146.1"/>
    </source>
</evidence>
<dbReference type="Gene3D" id="3.40.50.80">
    <property type="entry name" value="Nucleotide-binding domain of ferredoxin-NADP reductase (FNR) module"/>
    <property type="match status" value="1"/>
</dbReference>
<feature type="domain" description="FAD-binding FR-type" evidence="11">
    <location>
        <begin position="264"/>
        <end position="503"/>
    </location>
</feature>
<dbReference type="PANTHER" id="PTHR19384:SF17">
    <property type="entry name" value="NADPH--CYTOCHROME P450 REDUCTASE"/>
    <property type="match status" value="1"/>
</dbReference>
<dbReference type="InterPro" id="IPR017927">
    <property type="entry name" value="FAD-bd_FR_type"/>
</dbReference>
<dbReference type="Pfam" id="PF00667">
    <property type="entry name" value="FAD_binding_1"/>
    <property type="match status" value="1"/>
</dbReference>
<accession>A0A383V723</accession>
<keyword evidence="6" id="KW-0521">NADP</keyword>
<dbReference type="InterPro" id="IPR001094">
    <property type="entry name" value="Flavdoxin-like"/>
</dbReference>
<reference evidence="12 14" key="1">
    <citation type="submission" date="2016-10" db="EMBL/GenBank/DDBJ databases">
        <authorList>
            <person name="Cai Z."/>
        </authorList>
    </citation>
    <scope>NUCLEOTIDE SEQUENCE [LARGE SCALE GENOMIC DNA]</scope>
</reference>
<dbReference type="SUPFAM" id="SSF52218">
    <property type="entry name" value="Flavoproteins"/>
    <property type="match status" value="1"/>
</dbReference>
<dbReference type="Pfam" id="PF00175">
    <property type="entry name" value="NAD_binding_1"/>
    <property type="match status" value="1"/>
</dbReference>
<dbReference type="Proteomes" id="UP000256970">
    <property type="component" value="Unassembled WGS sequence"/>
</dbReference>
<evidence type="ECO:0000256" key="4">
    <source>
        <dbReference type="ARBA" id="ARBA00022643"/>
    </source>
</evidence>
<dbReference type="PRINTS" id="PR00371">
    <property type="entry name" value="FPNCR"/>
</dbReference>
<gene>
    <name evidence="13" type="ORF">BQ4739_LOCUS18501</name>
    <name evidence="12" type="ORF">BQ4739_LOCUS727</name>
</gene>
<evidence type="ECO:0000256" key="8">
    <source>
        <dbReference type="ARBA" id="ARBA00023797"/>
    </source>
</evidence>
<evidence type="ECO:0000259" key="11">
    <source>
        <dbReference type="PROSITE" id="PS51384"/>
    </source>
</evidence>
<dbReference type="InterPro" id="IPR023173">
    <property type="entry name" value="NADPH_Cyt_P450_Rdtase_alpha"/>
</dbReference>
<dbReference type="InterPro" id="IPR029039">
    <property type="entry name" value="Flavoprotein-like_sf"/>
</dbReference>
<keyword evidence="9" id="KW-0812">Transmembrane</keyword>
<evidence type="ECO:0000256" key="2">
    <source>
        <dbReference type="ARBA" id="ARBA00001974"/>
    </source>
</evidence>
<comment type="cofactor">
    <cofactor evidence="2">
        <name>FAD</name>
        <dbReference type="ChEBI" id="CHEBI:57692"/>
    </cofactor>
</comment>
<dbReference type="InterPro" id="IPR017938">
    <property type="entry name" value="Riboflavin_synthase-like_b-brl"/>
</dbReference>
<dbReference type="InterPro" id="IPR003097">
    <property type="entry name" value="CysJ-like_FAD-binding"/>
</dbReference>
<evidence type="ECO:0000256" key="7">
    <source>
        <dbReference type="ARBA" id="ARBA00023002"/>
    </source>
</evidence>
<dbReference type="EMBL" id="FNXT01000046">
    <property type="protein sequence ID" value="SZX60146.1"/>
    <property type="molecule type" value="Genomic_DNA"/>
</dbReference>
<evidence type="ECO:0000256" key="1">
    <source>
        <dbReference type="ARBA" id="ARBA00001917"/>
    </source>
</evidence>
<keyword evidence="7" id="KW-0560">Oxidoreductase</keyword>
<dbReference type="GO" id="GO:0050660">
    <property type="term" value="F:flavin adenine dinucleotide binding"/>
    <property type="evidence" value="ECO:0007669"/>
    <property type="project" value="TreeGrafter"/>
</dbReference>
<dbReference type="PRINTS" id="PR00369">
    <property type="entry name" value="FLAVODOXIN"/>
</dbReference>
<dbReference type="Gene3D" id="1.20.990.10">
    <property type="entry name" value="NADPH-cytochrome p450 Reductase, Chain A, domain 3"/>
    <property type="match status" value="1"/>
</dbReference>
<protein>
    <recommendedName>
        <fullName evidence="8">NADPH--hemoprotein reductase</fullName>
        <ecNumber evidence="8">1.6.2.4</ecNumber>
    </recommendedName>
</protein>
<sequence length="659" mass="71335">MEPATVAPGPFSPGIAVASLVLLVFTILLLYLKPKSSIKSPKVEPIRRASTAAEEDLSKPSVRILYGTQTGTAERFSKQLGNELRRKYGDGTLVEVVDIENYKAERRLPKERLVLFLMATYGDGEPTDNAADFYSWICNEVEDVENGVKDRYLEGVHYGVFGLGNKQYEHFNAVGKRMQTSMEALGATPICRRGDGDDDDSIDDDFEKWCTDLFAALDAQPALLGAAAAEGTGSDTLAAYRVELLPAGSKAASPFPDGSGSSAHDPYWAVISEVRELHTAASDRSCVHVEIDISGKSQLKYETGDHVGMYARNSEQVVARMACLLGLPLETSFRLHAEGEGASGDLDAPFPGPIQLSTALAYFADVLSSPHKDALLALASCATDSKEAEQLRLLASAAGKAQYTDYIAKQHRSLMEVMEGFPSAKPSLGLFFGSIAPRLAPRYYSISSGAAKHPRSVHVTCAVVRDVMPTGRIHDGVASSHLQRCKPGDCIPVFIRRSTFKLPDDTHTPVIMIGPGTGLAPFRGFIQERQALIEDMAEVGPAVLFFGCRNRAHDYIYEAELDAAVESGALSQLHVAFSRAGPVKDYVQHHMESNGAAVWELLQQPGACVYVCGDAKNMAKDVHRALISVAASQGSMSSSQAEAWVKRLGDSGRYHKDVW</sequence>
<dbReference type="STRING" id="3088.A0A383V723"/>
<dbReference type="GO" id="GO:0003958">
    <property type="term" value="F:NADPH-hemoprotein reductase activity"/>
    <property type="evidence" value="ECO:0007669"/>
    <property type="project" value="UniProtKB-EC"/>
</dbReference>
<evidence type="ECO:0000256" key="6">
    <source>
        <dbReference type="ARBA" id="ARBA00022857"/>
    </source>
</evidence>
<evidence type="ECO:0000256" key="3">
    <source>
        <dbReference type="ARBA" id="ARBA00022630"/>
    </source>
</evidence>
<organism evidence="12 14">
    <name type="scientific">Tetradesmus obliquus</name>
    <name type="common">Green alga</name>
    <name type="synonym">Acutodesmus obliquus</name>
    <dbReference type="NCBI Taxonomy" id="3088"/>
    <lineage>
        <taxon>Eukaryota</taxon>
        <taxon>Viridiplantae</taxon>
        <taxon>Chlorophyta</taxon>
        <taxon>core chlorophytes</taxon>
        <taxon>Chlorophyceae</taxon>
        <taxon>CS clade</taxon>
        <taxon>Sphaeropleales</taxon>
        <taxon>Scenedesmaceae</taxon>
        <taxon>Tetradesmus</taxon>
    </lineage>
</organism>
<proteinExistence type="predicted"/>
<dbReference type="PROSITE" id="PS50902">
    <property type="entry name" value="FLAVODOXIN_LIKE"/>
    <property type="match status" value="1"/>
</dbReference>
<dbReference type="InterPro" id="IPR001709">
    <property type="entry name" value="Flavoprot_Pyr_Nucl_cyt_Rdtase"/>
</dbReference>